<dbReference type="PROSITE" id="PS00150">
    <property type="entry name" value="ACYLPHOSPHATASE_1"/>
    <property type="match status" value="1"/>
</dbReference>
<keyword evidence="3 5" id="KW-0378">Hydrolase</keyword>
<dbReference type="InterPro" id="IPR020456">
    <property type="entry name" value="Acylphosphatase"/>
</dbReference>
<dbReference type="EMBL" id="KB307982">
    <property type="protein sequence ID" value="ELT98378.1"/>
    <property type="molecule type" value="Genomic_DNA"/>
</dbReference>
<evidence type="ECO:0000256" key="3">
    <source>
        <dbReference type="ARBA" id="ARBA00022801"/>
    </source>
</evidence>
<evidence type="ECO:0000256" key="2">
    <source>
        <dbReference type="ARBA" id="ARBA00012150"/>
    </source>
</evidence>
<dbReference type="FunCoup" id="R7TWU9">
    <property type="interactions" value="36"/>
</dbReference>
<evidence type="ECO:0000256" key="5">
    <source>
        <dbReference type="PROSITE-ProRule" id="PRU00520"/>
    </source>
</evidence>
<feature type="active site" evidence="5">
    <location>
        <position position="25"/>
    </location>
</feature>
<dbReference type="PROSITE" id="PS51160">
    <property type="entry name" value="ACYLPHOSPHATASE_3"/>
    <property type="match status" value="1"/>
</dbReference>
<dbReference type="PANTHER" id="PTHR10029:SF3">
    <property type="entry name" value="ACYLPHOSPHATASE-RELATED"/>
    <property type="match status" value="1"/>
</dbReference>
<dbReference type="PANTHER" id="PTHR10029">
    <property type="entry name" value="ACYLPHOSPHATASE"/>
    <property type="match status" value="1"/>
</dbReference>
<sequence>MAASIGKLISVDYEVFGTVQGVFFRKFTQQMAKDLGLVGWVKNTTSNTVTGTIQGSEGKVNQMKHWLQHKGSPKSKITRCEFKNEKHVDSLEFSNFSIDRGPKKKKVRK</sequence>
<evidence type="ECO:0000256" key="6">
    <source>
        <dbReference type="RuleBase" id="RU004168"/>
    </source>
</evidence>
<evidence type="ECO:0000313" key="9">
    <source>
        <dbReference type="EnsemblMetazoa" id="CapteP123871"/>
    </source>
</evidence>
<dbReference type="EC" id="3.6.1.7" evidence="2 5"/>
<dbReference type="EnsemblMetazoa" id="CapteT123871">
    <property type="protein sequence ID" value="CapteP123871"/>
    <property type="gene ID" value="CapteG123871"/>
</dbReference>
<comment type="similarity">
    <text evidence="1 6">Belongs to the acylphosphatase family.</text>
</comment>
<dbReference type="Pfam" id="PF00708">
    <property type="entry name" value="Acylphosphatase"/>
    <property type="match status" value="1"/>
</dbReference>
<organism evidence="8">
    <name type="scientific">Capitella teleta</name>
    <name type="common">Polychaete worm</name>
    <dbReference type="NCBI Taxonomy" id="283909"/>
    <lineage>
        <taxon>Eukaryota</taxon>
        <taxon>Metazoa</taxon>
        <taxon>Spiralia</taxon>
        <taxon>Lophotrochozoa</taxon>
        <taxon>Annelida</taxon>
        <taxon>Polychaeta</taxon>
        <taxon>Sedentaria</taxon>
        <taxon>Scolecida</taxon>
        <taxon>Capitellidae</taxon>
        <taxon>Capitella</taxon>
    </lineage>
</organism>
<proteinExistence type="inferred from homology"/>
<reference evidence="9" key="3">
    <citation type="submission" date="2015-06" db="UniProtKB">
        <authorList>
            <consortium name="EnsemblMetazoa"/>
        </authorList>
    </citation>
    <scope>IDENTIFICATION</scope>
</reference>
<evidence type="ECO:0000256" key="4">
    <source>
        <dbReference type="ARBA" id="ARBA00047645"/>
    </source>
</evidence>
<dbReference type="InterPro" id="IPR001792">
    <property type="entry name" value="Acylphosphatase-like_dom"/>
</dbReference>
<dbReference type="PRINTS" id="PR00112">
    <property type="entry name" value="ACYLPHPHTASE"/>
</dbReference>
<dbReference type="AlphaFoldDB" id="R7TWU9"/>
<gene>
    <name evidence="8" type="ORF">CAPTEDRAFT_123871</name>
</gene>
<dbReference type="InterPro" id="IPR017968">
    <property type="entry name" value="Acylphosphatase_CS"/>
</dbReference>
<feature type="active site" evidence="5">
    <location>
        <position position="43"/>
    </location>
</feature>
<dbReference type="OMA" id="PLNEMKH"/>
<evidence type="ECO:0000256" key="1">
    <source>
        <dbReference type="ARBA" id="ARBA00005614"/>
    </source>
</evidence>
<reference evidence="10" key="1">
    <citation type="submission" date="2012-12" db="EMBL/GenBank/DDBJ databases">
        <authorList>
            <person name="Hellsten U."/>
            <person name="Grimwood J."/>
            <person name="Chapman J.A."/>
            <person name="Shapiro H."/>
            <person name="Aerts A."/>
            <person name="Otillar R.P."/>
            <person name="Terry A.Y."/>
            <person name="Boore J.L."/>
            <person name="Simakov O."/>
            <person name="Marletaz F."/>
            <person name="Cho S.-J."/>
            <person name="Edsinger-Gonzales E."/>
            <person name="Havlak P."/>
            <person name="Kuo D.-H."/>
            <person name="Larsson T."/>
            <person name="Lv J."/>
            <person name="Arendt D."/>
            <person name="Savage R."/>
            <person name="Osoegawa K."/>
            <person name="de Jong P."/>
            <person name="Lindberg D.R."/>
            <person name="Seaver E.C."/>
            <person name="Weisblat D.A."/>
            <person name="Putnam N.H."/>
            <person name="Grigoriev I.V."/>
            <person name="Rokhsar D.S."/>
        </authorList>
    </citation>
    <scope>NUCLEOTIDE SEQUENCE</scope>
    <source>
        <strain evidence="10">I ESC-2004</strain>
    </source>
</reference>
<dbReference type="Proteomes" id="UP000014760">
    <property type="component" value="Unassembled WGS sequence"/>
</dbReference>
<dbReference type="GO" id="GO:0003998">
    <property type="term" value="F:acylphosphatase activity"/>
    <property type="evidence" value="ECO:0007669"/>
    <property type="project" value="UniProtKB-EC"/>
</dbReference>
<keyword evidence="10" id="KW-1185">Reference proteome</keyword>
<name>R7TWU9_CAPTE</name>
<dbReference type="Gene3D" id="3.30.70.100">
    <property type="match status" value="1"/>
</dbReference>
<dbReference type="HOGENOM" id="CLU_141932_0_1_1"/>
<dbReference type="SUPFAM" id="SSF54975">
    <property type="entry name" value="Acylphosphatase/BLUF domain-like"/>
    <property type="match status" value="1"/>
</dbReference>
<protein>
    <recommendedName>
        <fullName evidence="2 5">acylphosphatase</fullName>
        <ecNumber evidence="2 5">3.6.1.7</ecNumber>
    </recommendedName>
</protein>
<evidence type="ECO:0000259" key="7">
    <source>
        <dbReference type="PROSITE" id="PS51160"/>
    </source>
</evidence>
<dbReference type="FunFam" id="3.30.70.100:FF:000011">
    <property type="entry name" value="Acylphosphatase"/>
    <property type="match status" value="1"/>
</dbReference>
<evidence type="ECO:0000313" key="8">
    <source>
        <dbReference type="EMBL" id="ELT98378.1"/>
    </source>
</evidence>
<comment type="catalytic activity">
    <reaction evidence="4 5">
        <text>an acyl phosphate + H2O = a carboxylate + phosphate + H(+)</text>
        <dbReference type="Rhea" id="RHEA:14965"/>
        <dbReference type="ChEBI" id="CHEBI:15377"/>
        <dbReference type="ChEBI" id="CHEBI:15378"/>
        <dbReference type="ChEBI" id="CHEBI:29067"/>
        <dbReference type="ChEBI" id="CHEBI:43474"/>
        <dbReference type="ChEBI" id="CHEBI:59918"/>
        <dbReference type="EC" id="3.6.1.7"/>
    </reaction>
</comment>
<evidence type="ECO:0000313" key="10">
    <source>
        <dbReference type="Proteomes" id="UP000014760"/>
    </source>
</evidence>
<dbReference type="OrthoDB" id="7961613at2759"/>
<dbReference type="EMBL" id="AMQN01010488">
    <property type="status" value="NOT_ANNOTATED_CDS"/>
    <property type="molecule type" value="Genomic_DNA"/>
</dbReference>
<dbReference type="InterPro" id="IPR036046">
    <property type="entry name" value="Acylphosphatase-like_dom_sf"/>
</dbReference>
<feature type="domain" description="Acylphosphatase-like" evidence="7">
    <location>
        <begin position="10"/>
        <end position="100"/>
    </location>
</feature>
<accession>R7TWU9</accession>
<reference evidence="8 10" key="2">
    <citation type="journal article" date="2013" name="Nature">
        <title>Insights into bilaterian evolution from three spiralian genomes.</title>
        <authorList>
            <person name="Simakov O."/>
            <person name="Marletaz F."/>
            <person name="Cho S.J."/>
            <person name="Edsinger-Gonzales E."/>
            <person name="Havlak P."/>
            <person name="Hellsten U."/>
            <person name="Kuo D.H."/>
            <person name="Larsson T."/>
            <person name="Lv J."/>
            <person name="Arendt D."/>
            <person name="Savage R."/>
            <person name="Osoegawa K."/>
            <person name="de Jong P."/>
            <person name="Grimwood J."/>
            <person name="Chapman J.A."/>
            <person name="Shapiro H."/>
            <person name="Aerts A."/>
            <person name="Otillar R.P."/>
            <person name="Terry A.Y."/>
            <person name="Boore J.L."/>
            <person name="Grigoriev I.V."/>
            <person name="Lindberg D.R."/>
            <person name="Seaver E.C."/>
            <person name="Weisblat D.A."/>
            <person name="Putnam N.H."/>
            <person name="Rokhsar D.S."/>
        </authorList>
    </citation>
    <scope>NUCLEOTIDE SEQUENCE</scope>
    <source>
        <strain evidence="8 10">I ESC-2004</strain>
    </source>
</reference>
<dbReference type="STRING" id="283909.R7TWU9"/>